<proteinExistence type="predicted"/>
<protein>
    <submittedName>
        <fullName evidence="7">FG-GAP-like repeat-containing protein</fullName>
    </submittedName>
</protein>
<evidence type="ECO:0000313" key="7">
    <source>
        <dbReference type="EMBL" id="MFC5818492.1"/>
    </source>
</evidence>
<comment type="caution">
    <text evidence="7">The sequence shown here is derived from an EMBL/GenBank/DDBJ whole genome shotgun (WGS) entry which is preliminary data.</text>
</comment>
<keyword evidence="8" id="KW-1185">Reference proteome</keyword>
<reference evidence="8" key="1">
    <citation type="journal article" date="2019" name="Int. J. Syst. Evol. Microbiol.">
        <title>The Global Catalogue of Microorganisms (GCM) 10K type strain sequencing project: providing services to taxonomists for standard genome sequencing and annotation.</title>
        <authorList>
            <consortium name="The Broad Institute Genomics Platform"/>
            <consortium name="The Broad Institute Genome Sequencing Center for Infectious Disease"/>
            <person name="Wu L."/>
            <person name="Ma J."/>
        </authorList>
    </citation>
    <scope>NUCLEOTIDE SEQUENCE [LARGE SCALE GENOMIC DNA]</scope>
    <source>
        <strain evidence="8">CGMCC 4.7106</strain>
    </source>
</reference>
<dbReference type="InterPro" id="IPR013517">
    <property type="entry name" value="FG-GAP"/>
</dbReference>
<feature type="signal peptide" evidence="5">
    <location>
        <begin position="1"/>
        <end position="23"/>
    </location>
</feature>
<dbReference type="Pfam" id="PF13517">
    <property type="entry name" value="FG-GAP_3"/>
    <property type="match status" value="2"/>
</dbReference>
<dbReference type="EMBL" id="JBHSNW010000013">
    <property type="protein sequence ID" value="MFC5818492.1"/>
    <property type="molecule type" value="Genomic_DNA"/>
</dbReference>
<evidence type="ECO:0000256" key="1">
    <source>
        <dbReference type="ARBA" id="ARBA00022670"/>
    </source>
</evidence>
<gene>
    <name evidence="7" type="ORF">ACFPUY_25610</name>
</gene>
<feature type="domain" description="NlpC/P60" evidence="6">
    <location>
        <begin position="76"/>
        <end position="207"/>
    </location>
</feature>
<feature type="chain" id="PRO_5046674883" evidence="5">
    <location>
        <begin position="24"/>
        <end position="544"/>
    </location>
</feature>
<keyword evidence="5" id="KW-0732">Signal</keyword>
<feature type="compositionally biased region" description="Pro residues" evidence="4">
    <location>
        <begin position="35"/>
        <end position="48"/>
    </location>
</feature>
<dbReference type="Pfam" id="PF01839">
    <property type="entry name" value="FG-GAP"/>
    <property type="match status" value="1"/>
</dbReference>
<feature type="region of interest" description="Disordered" evidence="4">
    <location>
        <begin position="29"/>
        <end position="49"/>
    </location>
</feature>
<dbReference type="RefSeq" id="WP_219547934.1">
    <property type="nucleotide sequence ID" value="NZ_JAHKRN010000036.1"/>
</dbReference>
<evidence type="ECO:0000256" key="2">
    <source>
        <dbReference type="ARBA" id="ARBA00022801"/>
    </source>
</evidence>
<keyword evidence="2" id="KW-0378">Hydrolase</keyword>
<accession>A0ABW1BZL7</accession>
<evidence type="ECO:0000256" key="4">
    <source>
        <dbReference type="SAM" id="MobiDB-lite"/>
    </source>
</evidence>
<dbReference type="Proteomes" id="UP001596096">
    <property type="component" value="Unassembled WGS sequence"/>
</dbReference>
<organism evidence="7 8">
    <name type="scientific">Nonomuraea harbinensis</name>
    <dbReference type="NCBI Taxonomy" id="1286938"/>
    <lineage>
        <taxon>Bacteria</taxon>
        <taxon>Bacillati</taxon>
        <taxon>Actinomycetota</taxon>
        <taxon>Actinomycetes</taxon>
        <taxon>Streptosporangiales</taxon>
        <taxon>Streptosporangiaceae</taxon>
        <taxon>Nonomuraea</taxon>
    </lineage>
</organism>
<evidence type="ECO:0000256" key="5">
    <source>
        <dbReference type="SAM" id="SignalP"/>
    </source>
</evidence>
<dbReference type="PANTHER" id="PTHR46580:SF4">
    <property type="entry name" value="ATP_GTP-BINDING PROTEIN"/>
    <property type="match status" value="1"/>
</dbReference>
<keyword evidence="3" id="KW-0788">Thiol protease</keyword>
<evidence type="ECO:0000259" key="6">
    <source>
        <dbReference type="PROSITE" id="PS51935"/>
    </source>
</evidence>
<evidence type="ECO:0000256" key="3">
    <source>
        <dbReference type="ARBA" id="ARBA00022807"/>
    </source>
</evidence>
<dbReference type="PANTHER" id="PTHR46580">
    <property type="entry name" value="SENSOR KINASE-RELATED"/>
    <property type="match status" value="1"/>
</dbReference>
<keyword evidence="1" id="KW-0645">Protease</keyword>
<dbReference type="InterPro" id="IPR000064">
    <property type="entry name" value="NLP_P60_dom"/>
</dbReference>
<name>A0ABW1BZL7_9ACTN</name>
<evidence type="ECO:0000313" key="8">
    <source>
        <dbReference type="Proteomes" id="UP001596096"/>
    </source>
</evidence>
<sequence length="544" mass="57740">MRRLTRLAAMAMLLPLGIVGPFAATPASAVSPVQQEPPPGDPPLPEYPGLPSDGAIRSYAVSTTPVPCDNNGADKVLTRNQVITRARSWLAVGGVPYSQVRCYRNSYGDYRTDCSGFVSMAWGLGGSGSAFWTGNLMDRAFQISRSSLQPGDALLRHTGNTSENHVALFVRWADGAHTQPVVIEQTGSSGTIERTWSASYAGLYTPIRYDNIGGGGGTEEPAMMRDDGDGSMTIYRWTSSGSAFGRSSDYTSGGWTMANVGDRVASGDVDGDGKDDVVAAYQNSDGTFSFHVWKNGVSYAGKWYTSGPYALGPVDGRLVVADLTGDGKAEPAMMRDDGDGSMTIYRWTSTGSAFGRSSDYTSGGWTMSNVGNRVASGDVDGDGKDDVVAAYQNSDGTFSYHVWKNGVSYAGKWYTSGPYALGPVDGRLVVADLTGDGKAEPAMMRDDGDGSMTIYRWTSTGSAFSRASDYTSGGWTMSNVGNRVASGDVDGDGKDDVVAAYQNSDGTFSYHVWKNGVSYAGKWYTSGPYALGPVDGRLVLGNWN</sequence>
<dbReference type="PROSITE" id="PS51935">
    <property type="entry name" value="NLPC_P60"/>
    <property type="match status" value="1"/>
</dbReference>